<keyword evidence="4" id="KW-0119">Carbohydrate metabolism</keyword>
<evidence type="ECO:0000256" key="5">
    <source>
        <dbReference type="ARBA" id="ARBA00030350"/>
    </source>
</evidence>
<keyword evidence="8" id="KW-1185">Reference proteome</keyword>
<dbReference type="PANTHER" id="PTHR31288">
    <property type="entry name" value="O-FUCOSYLTRANSFERASE FAMILY PROTEIN"/>
    <property type="match status" value="1"/>
</dbReference>
<feature type="compositionally biased region" description="Acidic residues" evidence="6">
    <location>
        <begin position="552"/>
        <end position="562"/>
    </location>
</feature>
<feature type="compositionally biased region" description="Acidic residues" evidence="6">
    <location>
        <begin position="644"/>
        <end position="661"/>
    </location>
</feature>
<dbReference type="Pfam" id="PF10250">
    <property type="entry name" value="O-FucT"/>
    <property type="match status" value="1"/>
</dbReference>
<dbReference type="OrthoDB" id="20368at2759"/>
<dbReference type="GO" id="GO:0016757">
    <property type="term" value="F:glycosyltransferase activity"/>
    <property type="evidence" value="ECO:0000318"/>
    <property type="project" value="GO_Central"/>
</dbReference>
<gene>
    <name evidence="7" type="ORF">KFL_004120070</name>
</gene>
<dbReference type="InterPro" id="IPR019378">
    <property type="entry name" value="GDP-Fuc_O-FucTrfase"/>
</dbReference>
<sequence>MANEMGIRARAVDNGVGLPVTTKDVLPRGPLGARSRTLLKPSGVKRPWLSFFNVLRRPAVLCLAAILVIAGRSLYSGSAMVDLPTRRAHSQPPGSVYRSHLAYARFAANMSAADDIPVEGALEWQALKSDTGWRPCAGRKRVVPESRYTSNGYISPVVNGGLNQQRSAICNAVAIAKLLNATLVIPHLYYHAIWKDPSTFEDIFDVNHFIMALFADIEIVHQLPKEYQFLTEDYRQKTKVPAWSSPSYYLTEVLPLLRAKGALRLDPFANRLTYDDVEPALQQLRCRANFHALRFAPRIKSMADTIVERMVARSPGGRYLAVHLRFEKDMVAFSNCLYDGGTQEREEMAAFREVGWSGKFTRPGRKAIDPGSVRRAGKCPLTPLEVGLILRGMGFPASTPVYLAAGDVYGGLPPALRDMFPSLQTKETLLSPDELAPFKGRSSQLAALDFTVCVAAEVFMATQGGNFPQLVEGHRRYRNQNHWKTVSPDKKALARLLDNHTLQWADFSAELRAMREDNDLHGVAERKREQSLYSYPAPECMCREGQPGYQDAPEDEEEEEDPGWIKNRGRNLGLGDGEAEAETRRREADGWEERGAREKKELEVGRGEKQGTRSRKEEEAEVWGALRGEWADEGTTPTRRAKEGDEEDETEETEEVENDNPDTDRLKRSRKAEKRAASEGADNWGLMDDRPRVGRRLPVDEQR</sequence>
<dbReference type="GO" id="GO:0005794">
    <property type="term" value="C:Golgi apparatus"/>
    <property type="evidence" value="ECO:0000318"/>
    <property type="project" value="GO_Central"/>
</dbReference>
<dbReference type="Proteomes" id="UP000054558">
    <property type="component" value="Unassembled WGS sequence"/>
</dbReference>
<accession>A0A1Y1IBE9</accession>
<evidence type="ECO:0000256" key="3">
    <source>
        <dbReference type="ARBA" id="ARBA00023253"/>
    </source>
</evidence>
<comment type="similarity">
    <text evidence="1">Belongs to the glycosyltransferase GT106 family.</text>
</comment>
<evidence type="ECO:0000313" key="8">
    <source>
        <dbReference type="Proteomes" id="UP000054558"/>
    </source>
</evidence>
<feature type="compositionally biased region" description="Basic and acidic residues" evidence="6">
    <location>
        <begin position="581"/>
        <end position="618"/>
    </location>
</feature>
<protein>
    <recommendedName>
        <fullName evidence="5">O-fucosyltransferase family protein</fullName>
    </recommendedName>
</protein>
<reference evidence="7 8" key="1">
    <citation type="journal article" date="2014" name="Nat. Commun.">
        <title>Klebsormidium flaccidum genome reveals primary factors for plant terrestrial adaptation.</title>
        <authorList>
            <person name="Hori K."/>
            <person name="Maruyama F."/>
            <person name="Fujisawa T."/>
            <person name="Togashi T."/>
            <person name="Yamamoto N."/>
            <person name="Seo M."/>
            <person name="Sato S."/>
            <person name="Yamada T."/>
            <person name="Mori H."/>
            <person name="Tajima N."/>
            <person name="Moriyama T."/>
            <person name="Ikeuchi M."/>
            <person name="Watanabe M."/>
            <person name="Wada H."/>
            <person name="Kobayashi K."/>
            <person name="Saito M."/>
            <person name="Masuda T."/>
            <person name="Sasaki-Sekimoto Y."/>
            <person name="Mashiguchi K."/>
            <person name="Awai K."/>
            <person name="Shimojima M."/>
            <person name="Masuda S."/>
            <person name="Iwai M."/>
            <person name="Nobusawa T."/>
            <person name="Narise T."/>
            <person name="Kondo S."/>
            <person name="Saito H."/>
            <person name="Sato R."/>
            <person name="Murakawa M."/>
            <person name="Ihara Y."/>
            <person name="Oshima-Yamada Y."/>
            <person name="Ohtaka K."/>
            <person name="Satoh M."/>
            <person name="Sonobe K."/>
            <person name="Ishii M."/>
            <person name="Ohtani R."/>
            <person name="Kanamori-Sato M."/>
            <person name="Honoki R."/>
            <person name="Miyazaki D."/>
            <person name="Mochizuki H."/>
            <person name="Umetsu J."/>
            <person name="Higashi K."/>
            <person name="Shibata D."/>
            <person name="Kamiya Y."/>
            <person name="Sato N."/>
            <person name="Nakamura Y."/>
            <person name="Tabata S."/>
            <person name="Ida S."/>
            <person name="Kurokawa K."/>
            <person name="Ohta H."/>
        </authorList>
    </citation>
    <scope>NUCLEOTIDE SEQUENCE [LARGE SCALE GENOMIC DNA]</scope>
    <source>
        <strain evidence="7 8">NIES-2285</strain>
    </source>
</reference>
<dbReference type="PANTHER" id="PTHR31288:SF22">
    <property type="entry name" value="O-FUCOSYLTRANSFERASE 9"/>
    <property type="match status" value="1"/>
</dbReference>
<dbReference type="GO" id="GO:0006004">
    <property type="term" value="P:fucose metabolic process"/>
    <property type="evidence" value="ECO:0007669"/>
    <property type="project" value="UniProtKB-KW"/>
</dbReference>
<proteinExistence type="inferred from homology"/>
<evidence type="ECO:0000313" key="7">
    <source>
        <dbReference type="EMBL" id="GAQ88240.1"/>
    </source>
</evidence>
<feature type="compositionally biased region" description="Basic and acidic residues" evidence="6">
    <location>
        <begin position="687"/>
        <end position="703"/>
    </location>
</feature>
<keyword evidence="7" id="KW-0328">Glycosyltransferase</keyword>
<keyword evidence="2 7" id="KW-0808">Transferase</keyword>
<evidence type="ECO:0000256" key="1">
    <source>
        <dbReference type="ARBA" id="ARBA00007737"/>
    </source>
</evidence>
<evidence type="ECO:0000256" key="2">
    <source>
        <dbReference type="ARBA" id="ARBA00022679"/>
    </source>
</evidence>
<dbReference type="AlphaFoldDB" id="A0A1Y1IBE9"/>
<dbReference type="CDD" id="cd11299">
    <property type="entry name" value="O-FucT_plant"/>
    <property type="match status" value="1"/>
</dbReference>
<evidence type="ECO:0000256" key="6">
    <source>
        <dbReference type="SAM" id="MobiDB-lite"/>
    </source>
</evidence>
<name>A0A1Y1IBE9_KLENI</name>
<dbReference type="OMA" id="KLPEYIM"/>
<dbReference type="InterPro" id="IPR024709">
    <property type="entry name" value="FucosylTrfase_pln"/>
</dbReference>
<keyword evidence="3" id="KW-0294">Fucose metabolism</keyword>
<feature type="region of interest" description="Disordered" evidence="6">
    <location>
        <begin position="543"/>
        <end position="703"/>
    </location>
</feature>
<organism evidence="7 8">
    <name type="scientific">Klebsormidium nitens</name>
    <name type="common">Green alga</name>
    <name type="synonym">Ulothrix nitens</name>
    <dbReference type="NCBI Taxonomy" id="105231"/>
    <lineage>
        <taxon>Eukaryota</taxon>
        <taxon>Viridiplantae</taxon>
        <taxon>Streptophyta</taxon>
        <taxon>Klebsormidiophyceae</taxon>
        <taxon>Klebsormidiales</taxon>
        <taxon>Klebsormidiaceae</taxon>
        <taxon>Klebsormidium</taxon>
    </lineage>
</organism>
<dbReference type="STRING" id="105231.A0A1Y1IBE9"/>
<dbReference type="EMBL" id="DF237361">
    <property type="protein sequence ID" value="GAQ88240.1"/>
    <property type="molecule type" value="Genomic_DNA"/>
</dbReference>
<evidence type="ECO:0000256" key="4">
    <source>
        <dbReference type="ARBA" id="ARBA00023277"/>
    </source>
</evidence>